<feature type="compositionally biased region" description="Basic residues" evidence="1">
    <location>
        <begin position="1"/>
        <end position="11"/>
    </location>
</feature>
<evidence type="ECO:0000313" key="2">
    <source>
        <dbReference type="EMBL" id="KAH3898432.1"/>
    </source>
</evidence>
<protein>
    <submittedName>
        <fullName evidence="2">Uncharacterized protein</fullName>
    </submittedName>
</protein>
<evidence type="ECO:0000256" key="1">
    <source>
        <dbReference type="SAM" id="MobiDB-lite"/>
    </source>
</evidence>
<evidence type="ECO:0000313" key="3">
    <source>
        <dbReference type="Proteomes" id="UP000828390"/>
    </source>
</evidence>
<feature type="compositionally biased region" description="Polar residues" evidence="1">
    <location>
        <begin position="24"/>
        <end position="33"/>
    </location>
</feature>
<proteinExistence type="predicted"/>
<accession>A0A9D4NKR2</accession>
<gene>
    <name evidence="2" type="ORF">DPMN_022664</name>
</gene>
<dbReference type="Proteomes" id="UP000828390">
    <property type="component" value="Unassembled WGS sequence"/>
</dbReference>
<name>A0A9D4NKR2_DREPO</name>
<dbReference type="AlphaFoldDB" id="A0A9D4NKR2"/>
<organism evidence="2 3">
    <name type="scientific">Dreissena polymorpha</name>
    <name type="common">Zebra mussel</name>
    <name type="synonym">Mytilus polymorpha</name>
    <dbReference type="NCBI Taxonomy" id="45954"/>
    <lineage>
        <taxon>Eukaryota</taxon>
        <taxon>Metazoa</taxon>
        <taxon>Spiralia</taxon>
        <taxon>Lophotrochozoa</taxon>
        <taxon>Mollusca</taxon>
        <taxon>Bivalvia</taxon>
        <taxon>Autobranchia</taxon>
        <taxon>Heteroconchia</taxon>
        <taxon>Euheterodonta</taxon>
        <taxon>Imparidentia</taxon>
        <taxon>Neoheterodontei</taxon>
        <taxon>Myida</taxon>
        <taxon>Dreissenoidea</taxon>
        <taxon>Dreissenidae</taxon>
        <taxon>Dreissena</taxon>
    </lineage>
</organism>
<sequence>MKRSSHQKKNVHAIDSDDSDSSDENGFNIASVTRQKDEQKMDQILTGLPGCAVIVDDMLVYGSCTEEHDNNLRRV</sequence>
<comment type="caution">
    <text evidence="2">The sequence shown here is derived from an EMBL/GenBank/DDBJ whole genome shotgun (WGS) entry which is preliminary data.</text>
</comment>
<dbReference type="EMBL" id="JAIWYP010000001">
    <property type="protein sequence ID" value="KAH3898432.1"/>
    <property type="molecule type" value="Genomic_DNA"/>
</dbReference>
<dbReference type="InterPro" id="IPR043128">
    <property type="entry name" value="Rev_trsase/Diguanyl_cyclase"/>
</dbReference>
<keyword evidence="3" id="KW-1185">Reference proteome</keyword>
<dbReference type="Gene3D" id="3.30.70.270">
    <property type="match status" value="1"/>
</dbReference>
<reference evidence="2" key="1">
    <citation type="journal article" date="2019" name="bioRxiv">
        <title>The Genome of the Zebra Mussel, Dreissena polymorpha: A Resource for Invasive Species Research.</title>
        <authorList>
            <person name="McCartney M.A."/>
            <person name="Auch B."/>
            <person name="Kono T."/>
            <person name="Mallez S."/>
            <person name="Zhang Y."/>
            <person name="Obille A."/>
            <person name="Becker A."/>
            <person name="Abrahante J.E."/>
            <person name="Garbe J."/>
            <person name="Badalamenti J.P."/>
            <person name="Herman A."/>
            <person name="Mangelson H."/>
            <person name="Liachko I."/>
            <person name="Sullivan S."/>
            <person name="Sone E.D."/>
            <person name="Koren S."/>
            <person name="Silverstein K.A.T."/>
            <person name="Beckman K.B."/>
            <person name="Gohl D.M."/>
        </authorList>
    </citation>
    <scope>NUCLEOTIDE SEQUENCE</scope>
    <source>
        <strain evidence="2">Duluth1</strain>
        <tissue evidence="2">Whole animal</tissue>
    </source>
</reference>
<reference evidence="2" key="2">
    <citation type="submission" date="2020-11" db="EMBL/GenBank/DDBJ databases">
        <authorList>
            <person name="McCartney M.A."/>
            <person name="Auch B."/>
            <person name="Kono T."/>
            <person name="Mallez S."/>
            <person name="Becker A."/>
            <person name="Gohl D.M."/>
            <person name="Silverstein K.A.T."/>
            <person name="Koren S."/>
            <person name="Bechman K.B."/>
            <person name="Herman A."/>
            <person name="Abrahante J.E."/>
            <person name="Garbe J."/>
        </authorList>
    </citation>
    <scope>NUCLEOTIDE SEQUENCE</scope>
    <source>
        <strain evidence="2">Duluth1</strain>
        <tissue evidence="2">Whole animal</tissue>
    </source>
</reference>
<feature type="region of interest" description="Disordered" evidence="1">
    <location>
        <begin position="1"/>
        <end position="39"/>
    </location>
</feature>